<sequence length="326" mass="34828">MEMYPLIFVIHILIFFPIPTHSLSCVSCQGINCPVVTDCDAGMTLDVCNCCPVCAQGEGDKCGGSFDIHGKCGLGLYCDQQAKQNGICKACTEVIYSGCTVVHGICQCGNSCTHSFDFADKESCLNSVLTQGDTDYCAGKQCPADPMIECPEDSYRPAKKLSVDGCCQLPQLCKCLETGCHNPPSCPAGTMVAELSRGNGEPGNCCSQYTCVNTSLECGVDNSSFTSESDSCIECKCKSGIVTCGYHTCSLPSWKCCPVCEDKDTYAVYNGTFPDITTPVICPEESDCPTNCRKKLTVEINGCAVCLCEDDILMCPGSTKCSLPHF</sequence>
<evidence type="ECO:0000256" key="2">
    <source>
        <dbReference type="SAM" id="SignalP"/>
    </source>
</evidence>
<dbReference type="AlphaFoldDB" id="A0A7J7J3B6"/>
<dbReference type="OrthoDB" id="5976811at2759"/>
<dbReference type="PROSITE" id="PS51323">
    <property type="entry name" value="IGFBP_N_2"/>
    <property type="match status" value="1"/>
</dbReference>
<dbReference type="InterPro" id="IPR052624">
    <property type="entry name" value="CRIM1"/>
</dbReference>
<feature type="domain" description="IGFBP N-terminal" evidence="3">
    <location>
        <begin position="21"/>
        <end position="91"/>
    </location>
</feature>
<evidence type="ECO:0000313" key="5">
    <source>
        <dbReference type="Proteomes" id="UP000593567"/>
    </source>
</evidence>
<evidence type="ECO:0000313" key="4">
    <source>
        <dbReference type="EMBL" id="KAF6020327.1"/>
    </source>
</evidence>
<keyword evidence="1" id="KW-1015">Disulfide bond</keyword>
<dbReference type="SMART" id="SM00121">
    <property type="entry name" value="IB"/>
    <property type="match status" value="1"/>
</dbReference>
<reference evidence="4" key="1">
    <citation type="submission" date="2020-06" db="EMBL/GenBank/DDBJ databases">
        <title>Draft genome of Bugula neritina, a colonial animal packing powerful symbionts and potential medicines.</title>
        <authorList>
            <person name="Rayko M."/>
        </authorList>
    </citation>
    <scope>NUCLEOTIDE SEQUENCE [LARGE SCALE GENOMIC DNA]</scope>
    <source>
        <strain evidence="4">Kwan_BN1</strain>
    </source>
</reference>
<dbReference type="PANTHER" id="PTHR46439:SF1">
    <property type="entry name" value="CYSTEINE-RICH MOTOR NEURON 1 PROTEIN"/>
    <property type="match status" value="1"/>
</dbReference>
<dbReference type="Gene3D" id="4.10.40.20">
    <property type="match status" value="1"/>
</dbReference>
<dbReference type="PANTHER" id="PTHR46439">
    <property type="entry name" value="CYSTEINE-RICH MOTOR NEURON 1 PROTEIN"/>
    <property type="match status" value="1"/>
</dbReference>
<dbReference type="GO" id="GO:0005886">
    <property type="term" value="C:plasma membrane"/>
    <property type="evidence" value="ECO:0007669"/>
    <property type="project" value="TreeGrafter"/>
</dbReference>
<dbReference type="InterPro" id="IPR009030">
    <property type="entry name" value="Growth_fac_rcpt_cys_sf"/>
</dbReference>
<name>A0A7J7J3B6_BUGNE</name>
<evidence type="ECO:0000256" key="1">
    <source>
        <dbReference type="ARBA" id="ARBA00023157"/>
    </source>
</evidence>
<evidence type="ECO:0000259" key="3">
    <source>
        <dbReference type="PROSITE" id="PS51323"/>
    </source>
</evidence>
<comment type="caution">
    <text evidence="4">The sequence shown here is derived from an EMBL/GenBank/DDBJ whole genome shotgun (WGS) entry which is preliminary data.</text>
</comment>
<accession>A0A7J7J3B6</accession>
<organism evidence="4 5">
    <name type="scientific">Bugula neritina</name>
    <name type="common">Brown bryozoan</name>
    <name type="synonym">Sertularia neritina</name>
    <dbReference type="NCBI Taxonomy" id="10212"/>
    <lineage>
        <taxon>Eukaryota</taxon>
        <taxon>Metazoa</taxon>
        <taxon>Spiralia</taxon>
        <taxon>Lophotrochozoa</taxon>
        <taxon>Bryozoa</taxon>
        <taxon>Gymnolaemata</taxon>
        <taxon>Cheilostomatida</taxon>
        <taxon>Flustrina</taxon>
        <taxon>Buguloidea</taxon>
        <taxon>Bugulidae</taxon>
        <taxon>Bugula</taxon>
    </lineage>
</organism>
<keyword evidence="5" id="KW-1185">Reference proteome</keyword>
<proteinExistence type="predicted"/>
<dbReference type="InterPro" id="IPR000867">
    <property type="entry name" value="IGFBP-like"/>
</dbReference>
<dbReference type="Proteomes" id="UP000593567">
    <property type="component" value="Unassembled WGS sequence"/>
</dbReference>
<feature type="signal peptide" evidence="2">
    <location>
        <begin position="1"/>
        <end position="22"/>
    </location>
</feature>
<dbReference type="SUPFAM" id="SSF57184">
    <property type="entry name" value="Growth factor receptor domain"/>
    <property type="match status" value="1"/>
</dbReference>
<gene>
    <name evidence="4" type="ORF">EB796_021394</name>
</gene>
<feature type="chain" id="PRO_5029610389" evidence="2">
    <location>
        <begin position="23"/>
        <end position="326"/>
    </location>
</feature>
<keyword evidence="2" id="KW-0732">Signal</keyword>
<dbReference type="GO" id="GO:0005576">
    <property type="term" value="C:extracellular region"/>
    <property type="evidence" value="ECO:0007669"/>
    <property type="project" value="InterPro"/>
</dbReference>
<protein>
    <submittedName>
        <fullName evidence="4">CRIM1</fullName>
    </submittedName>
</protein>
<dbReference type="Pfam" id="PF00219">
    <property type="entry name" value="IGFBP"/>
    <property type="match status" value="1"/>
</dbReference>
<dbReference type="EMBL" id="VXIV02003181">
    <property type="protein sequence ID" value="KAF6020327.1"/>
    <property type="molecule type" value="Genomic_DNA"/>
</dbReference>